<accession>A0A0R2K1K0</accession>
<dbReference type="STRING" id="319653.SAMN04487973_10361"/>
<evidence type="ECO:0000313" key="11">
    <source>
        <dbReference type="Proteomes" id="UP000051749"/>
    </source>
</evidence>
<dbReference type="RefSeq" id="WP_057805064.1">
    <property type="nucleotide sequence ID" value="NZ_BJYP01000007.1"/>
</dbReference>
<sequence length="289" mass="32170">MTAINTPKVKLNDGTEIPAIGFGTFQIPSDGSTYKAVSEALRIGYRHIDTAVAYFNEAEVGKAVKDSGIPRDQIWVTSKLWLQDFGYEPAKKAIDLSLKKLGLDYIDLYLIHQPYGDVPGAWQAMEEAKRAGKIKSIGVSNMTPKIWNHFVPLFATLPSVNQVEFNPYFQQKPLRKILNAANVKIEAWAPLGQGNHDLLNEPVITKLADKYGKNAGQVILRFENQEGIIVFPKSVHESRIKSNLDIFDFKLTDEEIAQIRGLDKGKGNHDPDAPGVQERLAGYDVHAND</sequence>
<comment type="caution">
    <text evidence="9">The sequence shown here is derived from an EMBL/GenBank/DDBJ whole genome shotgun (WGS) entry which is preliminary data.</text>
</comment>
<comment type="similarity">
    <text evidence="1">Belongs to the aldo/keto reductase family.</text>
</comment>
<dbReference type="OrthoDB" id="9804790at2"/>
<evidence type="ECO:0000256" key="7">
    <source>
        <dbReference type="SAM" id="MobiDB-lite"/>
    </source>
</evidence>
<organism evidence="9 11">
    <name type="scientific">Pediococcus ethanolidurans</name>
    <dbReference type="NCBI Taxonomy" id="319653"/>
    <lineage>
        <taxon>Bacteria</taxon>
        <taxon>Bacillati</taxon>
        <taxon>Bacillota</taxon>
        <taxon>Bacilli</taxon>
        <taxon>Lactobacillales</taxon>
        <taxon>Lactobacillaceae</taxon>
        <taxon>Pediococcus</taxon>
    </lineage>
</organism>
<dbReference type="PIRSF" id="PIRSF000097">
    <property type="entry name" value="AKR"/>
    <property type="match status" value="1"/>
</dbReference>
<gene>
    <name evidence="9" type="ORF">IV87_GL000842</name>
    <name evidence="10" type="ORF">SAMN04487973_10361</name>
</gene>
<reference evidence="9 11" key="1">
    <citation type="journal article" date="2015" name="Genome Announc.">
        <title>Expanding the biotechnology potential of lactobacilli through comparative genomics of 213 strains and associated genera.</title>
        <authorList>
            <person name="Sun Z."/>
            <person name="Harris H.M."/>
            <person name="McCann A."/>
            <person name="Guo C."/>
            <person name="Argimon S."/>
            <person name="Zhang W."/>
            <person name="Yang X."/>
            <person name="Jeffery I.B."/>
            <person name="Cooney J.C."/>
            <person name="Kagawa T.F."/>
            <person name="Liu W."/>
            <person name="Song Y."/>
            <person name="Salvetti E."/>
            <person name="Wrobel A."/>
            <person name="Rasinkangas P."/>
            <person name="Parkhill J."/>
            <person name="Rea M.C."/>
            <person name="O'Sullivan O."/>
            <person name="Ritari J."/>
            <person name="Douillard F.P."/>
            <person name="Paul Ross R."/>
            <person name="Yang R."/>
            <person name="Briner A.E."/>
            <person name="Felis G.E."/>
            <person name="de Vos W.M."/>
            <person name="Barrangou R."/>
            <person name="Klaenhammer T.R."/>
            <person name="Caufield P.W."/>
            <person name="Cui Y."/>
            <person name="Zhang H."/>
            <person name="O'Toole P.W."/>
        </authorList>
    </citation>
    <scope>NUCLEOTIDE SEQUENCE [LARGE SCALE GENOMIC DNA]</scope>
    <source>
        <strain evidence="9 11">DSM 22301</strain>
    </source>
</reference>
<dbReference type="PRINTS" id="PR00069">
    <property type="entry name" value="ALDKETRDTASE"/>
</dbReference>
<dbReference type="EMBL" id="JQBY01000002">
    <property type="protein sequence ID" value="KRN83411.1"/>
    <property type="molecule type" value="Genomic_DNA"/>
</dbReference>
<dbReference type="Proteomes" id="UP000182818">
    <property type="component" value="Unassembled WGS sequence"/>
</dbReference>
<evidence type="ECO:0000256" key="3">
    <source>
        <dbReference type="ARBA" id="ARBA00023002"/>
    </source>
</evidence>
<evidence type="ECO:0000259" key="8">
    <source>
        <dbReference type="Pfam" id="PF00248"/>
    </source>
</evidence>
<evidence type="ECO:0000313" key="10">
    <source>
        <dbReference type="EMBL" id="SER23368.1"/>
    </source>
</evidence>
<evidence type="ECO:0000256" key="1">
    <source>
        <dbReference type="ARBA" id="ARBA00007905"/>
    </source>
</evidence>
<dbReference type="Gene3D" id="3.20.20.100">
    <property type="entry name" value="NADP-dependent oxidoreductase domain"/>
    <property type="match status" value="1"/>
</dbReference>
<name>A0A0R2K1K0_9LACO</name>
<dbReference type="PROSITE" id="PS00798">
    <property type="entry name" value="ALDOKETO_REDUCTASE_1"/>
    <property type="match status" value="1"/>
</dbReference>
<evidence type="ECO:0000313" key="12">
    <source>
        <dbReference type="Proteomes" id="UP000182818"/>
    </source>
</evidence>
<feature type="active site" description="Proton donor" evidence="4">
    <location>
        <position position="54"/>
    </location>
</feature>
<dbReference type="EMBL" id="FOGK01000003">
    <property type="protein sequence ID" value="SER23368.1"/>
    <property type="molecule type" value="Genomic_DNA"/>
</dbReference>
<keyword evidence="12" id="KW-1185">Reference proteome</keyword>
<dbReference type="PATRIC" id="fig|319653.3.peg.852"/>
<evidence type="ECO:0000256" key="6">
    <source>
        <dbReference type="PIRSR" id="PIRSR000097-3"/>
    </source>
</evidence>
<dbReference type="GO" id="GO:0016616">
    <property type="term" value="F:oxidoreductase activity, acting on the CH-OH group of donors, NAD or NADP as acceptor"/>
    <property type="evidence" value="ECO:0007669"/>
    <property type="project" value="UniProtKB-ARBA"/>
</dbReference>
<dbReference type="GeneID" id="76042699"/>
<evidence type="ECO:0000256" key="2">
    <source>
        <dbReference type="ARBA" id="ARBA00022857"/>
    </source>
</evidence>
<protein>
    <submittedName>
        <fullName evidence="10">Aldo/keto reductase</fullName>
    </submittedName>
    <submittedName>
        <fullName evidence="9">Glyoxal reductase</fullName>
    </submittedName>
</protein>
<dbReference type="InterPro" id="IPR020471">
    <property type="entry name" value="AKR"/>
</dbReference>
<evidence type="ECO:0000256" key="4">
    <source>
        <dbReference type="PIRSR" id="PIRSR000097-1"/>
    </source>
</evidence>
<dbReference type="FunFam" id="3.20.20.100:FF:000015">
    <property type="entry name" value="Oxidoreductase, aldo/keto reductase family"/>
    <property type="match status" value="1"/>
</dbReference>
<reference evidence="10 12" key="2">
    <citation type="submission" date="2016-10" db="EMBL/GenBank/DDBJ databases">
        <authorList>
            <person name="Varghese N."/>
            <person name="Submissions S."/>
        </authorList>
    </citation>
    <scope>NUCLEOTIDE SEQUENCE [LARGE SCALE GENOMIC DNA]</scope>
    <source>
        <strain evidence="10 12">CGMCC 1.3889</strain>
    </source>
</reference>
<dbReference type="InterPro" id="IPR023210">
    <property type="entry name" value="NADP_OxRdtase_dom"/>
</dbReference>
<dbReference type="Proteomes" id="UP000051749">
    <property type="component" value="Unassembled WGS sequence"/>
</dbReference>
<feature type="domain" description="NADP-dependent oxidoreductase" evidence="8">
    <location>
        <begin position="20"/>
        <end position="263"/>
    </location>
</feature>
<keyword evidence="2" id="KW-0521">NADP</keyword>
<feature type="binding site" evidence="5">
    <location>
        <position position="112"/>
    </location>
    <ligand>
        <name>substrate</name>
    </ligand>
</feature>
<evidence type="ECO:0000256" key="5">
    <source>
        <dbReference type="PIRSR" id="PIRSR000097-2"/>
    </source>
</evidence>
<dbReference type="CDD" id="cd19133">
    <property type="entry name" value="AKR_AKR5F1"/>
    <property type="match status" value="1"/>
</dbReference>
<dbReference type="AlphaFoldDB" id="A0A0R2K1K0"/>
<proteinExistence type="inferred from homology"/>
<dbReference type="PANTHER" id="PTHR43827:SF3">
    <property type="entry name" value="NADP-DEPENDENT OXIDOREDUCTASE DOMAIN-CONTAINING PROTEIN"/>
    <property type="match status" value="1"/>
</dbReference>
<keyword evidence="3" id="KW-0560">Oxidoreductase</keyword>
<feature type="region of interest" description="Disordered" evidence="7">
    <location>
        <begin position="264"/>
        <end position="289"/>
    </location>
</feature>
<feature type="site" description="Lowers pKa of active site Tyr" evidence="6">
    <location>
        <position position="79"/>
    </location>
</feature>
<dbReference type="InterPro" id="IPR036812">
    <property type="entry name" value="NAD(P)_OxRdtase_dom_sf"/>
</dbReference>
<evidence type="ECO:0000313" key="9">
    <source>
        <dbReference type="EMBL" id="KRN83411.1"/>
    </source>
</evidence>
<dbReference type="InterPro" id="IPR018170">
    <property type="entry name" value="Aldo/ket_reductase_CS"/>
</dbReference>
<dbReference type="Pfam" id="PF00248">
    <property type="entry name" value="Aldo_ket_red"/>
    <property type="match status" value="1"/>
</dbReference>
<dbReference type="SUPFAM" id="SSF51430">
    <property type="entry name" value="NAD(P)-linked oxidoreductase"/>
    <property type="match status" value="1"/>
</dbReference>
<dbReference type="PANTHER" id="PTHR43827">
    <property type="entry name" value="2,5-DIKETO-D-GLUCONIC ACID REDUCTASE"/>
    <property type="match status" value="1"/>
</dbReference>